<proteinExistence type="inferred from homology"/>
<dbReference type="InterPro" id="IPR029058">
    <property type="entry name" value="AB_hydrolase_fold"/>
</dbReference>
<dbReference type="PANTHER" id="PTHR10061">
    <property type="entry name" value="S-FORMYLGLUTATHIONE HYDROLASE"/>
    <property type="match status" value="1"/>
</dbReference>
<gene>
    <name evidence="7" type="primary">fghA</name>
    <name evidence="7" type="ORF">M8T91_03030</name>
</gene>
<organism evidence="7 8">
    <name type="scientific">Microbulbifer spongiae</name>
    <dbReference type="NCBI Taxonomy" id="2944933"/>
    <lineage>
        <taxon>Bacteria</taxon>
        <taxon>Pseudomonadati</taxon>
        <taxon>Pseudomonadota</taxon>
        <taxon>Gammaproteobacteria</taxon>
        <taxon>Cellvibrionales</taxon>
        <taxon>Microbulbiferaceae</taxon>
        <taxon>Microbulbifer</taxon>
    </lineage>
</organism>
<protein>
    <recommendedName>
        <fullName evidence="5 6">S-formylglutathione hydrolase</fullName>
        <ecNumber evidence="5 6">3.1.2.12</ecNumber>
    </recommendedName>
</protein>
<dbReference type="Proteomes" id="UP001321520">
    <property type="component" value="Chromosome"/>
</dbReference>
<evidence type="ECO:0000313" key="7">
    <source>
        <dbReference type="EMBL" id="WKD50424.1"/>
    </source>
</evidence>
<dbReference type="RefSeq" id="WP_301416696.1">
    <property type="nucleotide sequence ID" value="NZ_CP098023.1"/>
</dbReference>
<keyword evidence="2 6" id="KW-0719">Serine esterase</keyword>
<comment type="function">
    <text evidence="6">Serine hydrolase involved in the detoxification of formaldehyde.</text>
</comment>
<evidence type="ECO:0000313" key="8">
    <source>
        <dbReference type="Proteomes" id="UP001321520"/>
    </source>
</evidence>
<dbReference type="GO" id="GO:0018738">
    <property type="term" value="F:S-formylglutathione hydrolase activity"/>
    <property type="evidence" value="ECO:0007669"/>
    <property type="project" value="UniProtKB-EC"/>
</dbReference>
<dbReference type="InterPro" id="IPR014186">
    <property type="entry name" value="S-formylglutathione_hydrol"/>
</dbReference>
<comment type="similarity">
    <text evidence="1 6">Belongs to the esterase D family.</text>
</comment>
<dbReference type="EC" id="3.1.2.12" evidence="5 6"/>
<dbReference type="EMBL" id="CP098023">
    <property type="protein sequence ID" value="WKD50424.1"/>
    <property type="molecule type" value="Genomic_DNA"/>
</dbReference>
<name>A0ABY9EBN0_9GAMM</name>
<keyword evidence="3 6" id="KW-0378">Hydrolase</keyword>
<evidence type="ECO:0000256" key="1">
    <source>
        <dbReference type="ARBA" id="ARBA00005622"/>
    </source>
</evidence>
<dbReference type="Gene3D" id="3.40.50.1820">
    <property type="entry name" value="alpha/beta hydrolase"/>
    <property type="match status" value="1"/>
</dbReference>
<dbReference type="Pfam" id="PF00756">
    <property type="entry name" value="Esterase"/>
    <property type="match status" value="1"/>
</dbReference>
<evidence type="ECO:0000256" key="6">
    <source>
        <dbReference type="RuleBase" id="RU363068"/>
    </source>
</evidence>
<evidence type="ECO:0000256" key="5">
    <source>
        <dbReference type="NCBIfam" id="TIGR02821"/>
    </source>
</evidence>
<reference evidence="7 8" key="1">
    <citation type="submission" date="2022-05" db="EMBL/GenBank/DDBJ databases">
        <title>Microbulbifer sp. nov., isolated from sponge.</title>
        <authorList>
            <person name="Gao L."/>
        </authorList>
    </citation>
    <scope>NUCLEOTIDE SEQUENCE [LARGE SCALE GENOMIC DNA]</scope>
    <source>
        <strain evidence="7 8">MI-G</strain>
    </source>
</reference>
<sequence>MSLELVSGTKSFDGLQQQYRHWSKVLSCPMQFSIFLPQTADREPGHRYPVLYWLSGLTCTDENFSQKAGAQRMAAELGIVLVMPDTSPRGMDVADDPADDLGQGAGFYVNATQTPWKQHFQMYDYIVEELPLLIEANFPINQRRAISGHSMGGHGALMIGLRNPERYTSISAFSPICNPMACPWGEKALSAYLGADTTRWEEYDATVLVGRATLHRPLFISQGEEDEFLKQQLRPEALQMAADACGYPIRLERHTGYDHSYYFIASFIEAHLRFHADFLLRNRLESTLVHFTPDLLKPW</sequence>
<keyword evidence="8" id="KW-1185">Reference proteome</keyword>
<dbReference type="InterPro" id="IPR000801">
    <property type="entry name" value="Esterase-like"/>
</dbReference>
<dbReference type="SUPFAM" id="SSF53474">
    <property type="entry name" value="alpha/beta-Hydrolases"/>
    <property type="match status" value="1"/>
</dbReference>
<dbReference type="PANTHER" id="PTHR10061:SF1">
    <property type="entry name" value="S-FORMYLGLUTATHIONE HYDROLASE YEIG"/>
    <property type="match status" value="1"/>
</dbReference>
<evidence type="ECO:0000256" key="2">
    <source>
        <dbReference type="ARBA" id="ARBA00022487"/>
    </source>
</evidence>
<evidence type="ECO:0000256" key="4">
    <source>
        <dbReference type="ARBA" id="ARBA00047590"/>
    </source>
</evidence>
<comment type="catalytic activity">
    <reaction evidence="4 6">
        <text>S-formylglutathione + H2O = formate + glutathione + H(+)</text>
        <dbReference type="Rhea" id="RHEA:14961"/>
        <dbReference type="ChEBI" id="CHEBI:15377"/>
        <dbReference type="ChEBI" id="CHEBI:15378"/>
        <dbReference type="ChEBI" id="CHEBI:15740"/>
        <dbReference type="ChEBI" id="CHEBI:57688"/>
        <dbReference type="ChEBI" id="CHEBI:57925"/>
        <dbReference type="EC" id="3.1.2.12"/>
    </reaction>
</comment>
<accession>A0ABY9EBN0</accession>
<evidence type="ECO:0000256" key="3">
    <source>
        <dbReference type="ARBA" id="ARBA00022801"/>
    </source>
</evidence>
<dbReference type="NCBIfam" id="TIGR02821">
    <property type="entry name" value="fghA_ester_D"/>
    <property type="match status" value="1"/>
</dbReference>